<gene>
    <name evidence="6" type="ORF">Moror_8622</name>
</gene>
<comment type="similarity">
    <text evidence="1">Belongs to the FMO family.</text>
</comment>
<proteinExistence type="inferred from homology"/>
<dbReference type="InterPro" id="IPR050346">
    <property type="entry name" value="FMO-like"/>
</dbReference>
<evidence type="ECO:0000313" key="6">
    <source>
        <dbReference type="EMBL" id="ESK89651.1"/>
    </source>
</evidence>
<dbReference type="GO" id="GO:0050661">
    <property type="term" value="F:NADP binding"/>
    <property type="evidence" value="ECO:0007669"/>
    <property type="project" value="InterPro"/>
</dbReference>
<dbReference type="EMBL" id="AWSO01000535">
    <property type="protein sequence ID" value="ESK89651.1"/>
    <property type="molecule type" value="Genomic_DNA"/>
</dbReference>
<dbReference type="KEGG" id="mrr:Moror_8622"/>
<evidence type="ECO:0000256" key="3">
    <source>
        <dbReference type="ARBA" id="ARBA00022827"/>
    </source>
</evidence>
<dbReference type="PRINTS" id="PR00370">
    <property type="entry name" value="FMOXYGENASE"/>
</dbReference>
<dbReference type="Proteomes" id="UP000017559">
    <property type="component" value="Unassembled WGS sequence"/>
</dbReference>
<comment type="caution">
    <text evidence="6">The sequence shown here is derived from an EMBL/GenBank/DDBJ whole genome shotgun (WGS) entry which is preliminary data.</text>
</comment>
<dbReference type="HOGENOM" id="CLU_006909_5_1_1"/>
<dbReference type="InterPro" id="IPR020946">
    <property type="entry name" value="Flavin_mOase-like"/>
</dbReference>
<keyword evidence="2" id="KW-0285">Flavoprotein</keyword>
<protein>
    <submittedName>
        <fullName evidence="6">Flavin-containing monooxygenase</fullName>
    </submittedName>
</protein>
<dbReference type="Pfam" id="PF00743">
    <property type="entry name" value="FMO-like"/>
    <property type="match status" value="2"/>
</dbReference>
<organism evidence="6 7">
    <name type="scientific">Moniliophthora roreri (strain MCA 2997)</name>
    <name type="common">Cocoa frosty pod rot fungus</name>
    <name type="synonym">Crinipellis roreri</name>
    <dbReference type="NCBI Taxonomy" id="1381753"/>
    <lineage>
        <taxon>Eukaryota</taxon>
        <taxon>Fungi</taxon>
        <taxon>Dikarya</taxon>
        <taxon>Basidiomycota</taxon>
        <taxon>Agaricomycotina</taxon>
        <taxon>Agaricomycetes</taxon>
        <taxon>Agaricomycetidae</taxon>
        <taxon>Agaricales</taxon>
        <taxon>Marasmiineae</taxon>
        <taxon>Marasmiaceae</taxon>
        <taxon>Moniliophthora</taxon>
    </lineage>
</organism>
<keyword evidence="7" id="KW-1185">Reference proteome</keyword>
<dbReference type="Gene3D" id="3.50.50.60">
    <property type="entry name" value="FAD/NAD(P)-binding domain"/>
    <property type="match status" value="2"/>
</dbReference>
<dbReference type="SUPFAM" id="SSF51905">
    <property type="entry name" value="FAD/NAD(P)-binding domain"/>
    <property type="match status" value="2"/>
</dbReference>
<evidence type="ECO:0000256" key="5">
    <source>
        <dbReference type="ARBA" id="ARBA00023002"/>
    </source>
</evidence>
<evidence type="ECO:0000256" key="1">
    <source>
        <dbReference type="ARBA" id="ARBA00009183"/>
    </source>
</evidence>
<keyword evidence="3" id="KW-0274">FAD</keyword>
<dbReference type="AlphaFoldDB" id="V2XA55"/>
<accession>V2XA55</accession>
<dbReference type="PANTHER" id="PTHR23023">
    <property type="entry name" value="DIMETHYLANILINE MONOOXYGENASE"/>
    <property type="match status" value="1"/>
</dbReference>
<keyword evidence="6" id="KW-0503">Monooxygenase</keyword>
<sequence>MARRIMIVGAGPAGLAALKVLLETPQVKSGHWIVNSFEAREKVGGIWNPAEAVDDPPLTPLYDSLTTNIPHPVMAFTSHPFPPSTPIFPPAVTVQTYLEDYTSHFNLTPHIQFNTTVRDITWLNSRNLWSATLSTDQTVEKREYHTVIVANGHFRKPRYPDTLGLSEWRKAGRTSHSSWYRRPSDLALTVRKVVVVGNGPSGQDIVAELAEHGITVIHSVLVQSAVSDSDSIKKRGAILRFHPDLSTVIFKDGSVETHVDHCILATGYEMEFPFLSSKLLPSSSPGVFAEPEVLDLEYEKQAILRRHQELGDGKQNTWHKLTEPEAFTYRDELYELAGLDLRVEVWEKEMWLYKVELRREWRALVTAKESDRWVEGIGLGGNQEWIALLWRILERAGVAAKC</sequence>
<reference evidence="6 7" key="1">
    <citation type="journal article" date="2014" name="BMC Genomics">
        <title>Genome and secretome analysis of the hemibiotrophic fungal pathogen, Moniliophthora roreri, which causes frosty pod rot disease of cacao: mechanisms of the biotrophic and necrotrophic phases.</title>
        <authorList>
            <person name="Meinhardt L.W."/>
            <person name="Costa G.G.L."/>
            <person name="Thomazella D.P.T."/>
            <person name="Teixeira P.J.P.L."/>
            <person name="Carazzolle M.F."/>
            <person name="Schuster S.C."/>
            <person name="Carlson J.E."/>
            <person name="Guiltinan M.J."/>
            <person name="Mieczkowski P."/>
            <person name="Farmer A."/>
            <person name="Ramaraj T."/>
            <person name="Crozier J."/>
            <person name="Davis R.E."/>
            <person name="Shao J."/>
            <person name="Melnick R.L."/>
            <person name="Pereira G.A.G."/>
            <person name="Bailey B.A."/>
        </authorList>
    </citation>
    <scope>NUCLEOTIDE SEQUENCE [LARGE SCALE GENOMIC DNA]</scope>
    <source>
        <strain evidence="6 7">MCA 2997</strain>
    </source>
</reference>
<keyword evidence="4" id="KW-0521">NADP</keyword>
<dbReference type="OrthoDB" id="66881at2759"/>
<keyword evidence="5" id="KW-0560">Oxidoreductase</keyword>
<evidence type="ECO:0000256" key="2">
    <source>
        <dbReference type="ARBA" id="ARBA00022630"/>
    </source>
</evidence>
<name>V2XA55_MONRO</name>
<evidence type="ECO:0000313" key="7">
    <source>
        <dbReference type="Proteomes" id="UP000017559"/>
    </source>
</evidence>
<dbReference type="InterPro" id="IPR036188">
    <property type="entry name" value="FAD/NAD-bd_sf"/>
</dbReference>
<dbReference type="GO" id="GO:0050660">
    <property type="term" value="F:flavin adenine dinucleotide binding"/>
    <property type="evidence" value="ECO:0007669"/>
    <property type="project" value="InterPro"/>
</dbReference>
<dbReference type="InterPro" id="IPR000960">
    <property type="entry name" value="Flavin_mOase"/>
</dbReference>
<dbReference type="GO" id="GO:0004499">
    <property type="term" value="F:N,N-dimethylaniline monooxygenase activity"/>
    <property type="evidence" value="ECO:0007669"/>
    <property type="project" value="InterPro"/>
</dbReference>
<evidence type="ECO:0000256" key="4">
    <source>
        <dbReference type="ARBA" id="ARBA00022857"/>
    </source>
</evidence>